<dbReference type="SUPFAM" id="SSF55729">
    <property type="entry name" value="Acyl-CoA N-acyltransferases (Nat)"/>
    <property type="match status" value="1"/>
</dbReference>
<dbReference type="RefSeq" id="WP_343810123.1">
    <property type="nucleotide sequence ID" value="NZ_BAAADS010000001.1"/>
</dbReference>
<evidence type="ECO:0000313" key="2">
    <source>
        <dbReference type="Proteomes" id="UP001500866"/>
    </source>
</evidence>
<protein>
    <submittedName>
        <fullName evidence="1">Uncharacterized protein</fullName>
    </submittedName>
</protein>
<evidence type="ECO:0000313" key="1">
    <source>
        <dbReference type="EMBL" id="GAA0592475.1"/>
    </source>
</evidence>
<organism evidence="1 2">
    <name type="scientific">Virgibacillus siamensis</name>
    <dbReference type="NCBI Taxonomy" id="480071"/>
    <lineage>
        <taxon>Bacteria</taxon>
        <taxon>Bacillati</taxon>
        <taxon>Bacillota</taxon>
        <taxon>Bacilli</taxon>
        <taxon>Bacillales</taxon>
        <taxon>Bacillaceae</taxon>
        <taxon>Virgibacillus</taxon>
    </lineage>
</organism>
<sequence>MQLRQLKPNEFEQAITLADKTFRDKEHISMGTAFPQVFSKNLNPSFGAFEGNELISFMGCGSIKN</sequence>
<dbReference type="InterPro" id="IPR016181">
    <property type="entry name" value="Acyl_CoA_acyltransferase"/>
</dbReference>
<keyword evidence="2" id="KW-1185">Reference proteome</keyword>
<accession>A0ABP3QK74</accession>
<reference evidence="2" key="1">
    <citation type="journal article" date="2019" name="Int. J. Syst. Evol. Microbiol.">
        <title>The Global Catalogue of Microorganisms (GCM) 10K type strain sequencing project: providing services to taxonomists for standard genome sequencing and annotation.</title>
        <authorList>
            <consortium name="The Broad Institute Genomics Platform"/>
            <consortium name="The Broad Institute Genome Sequencing Center for Infectious Disease"/>
            <person name="Wu L."/>
            <person name="Ma J."/>
        </authorList>
    </citation>
    <scope>NUCLEOTIDE SEQUENCE [LARGE SCALE GENOMIC DNA]</scope>
    <source>
        <strain evidence="2">JCM 15395</strain>
    </source>
</reference>
<name>A0ABP3QK74_9BACI</name>
<comment type="caution">
    <text evidence="1">The sequence shown here is derived from an EMBL/GenBank/DDBJ whole genome shotgun (WGS) entry which is preliminary data.</text>
</comment>
<dbReference type="Proteomes" id="UP001500866">
    <property type="component" value="Unassembled WGS sequence"/>
</dbReference>
<proteinExistence type="predicted"/>
<dbReference type="Gene3D" id="3.40.630.30">
    <property type="match status" value="1"/>
</dbReference>
<gene>
    <name evidence="1" type="ORF">GCM10009001_05820</name>
</gene>
<dbReference type="EMBL" id="BAAADS010000001">
    <property type="protein sequence ID" value="GAA0592475.1"/>
    <property type="molecule type" value="Genomic_DNA"/>
</dbReference>